<name>A0A7X1U2Y5_9PSED</name>
<comment type="caution">
    <text evidence="2">The sequence shown here is derived from an EMBL/GenBank/DDBJ whole genome shotgun (WGS) entry which is preliminary data.</text>
</comment>
<reference evidence="2 4" key="1">
    <citation type="submission" date="2019-10" db="EMBL/GenBank/DDBJ databases">
        <title>Pseudomonas dajingensis sp. nov., isolated from the profound head ulcers of farmed Murray cod (Maccullochella peelii peelii).</title>
        <authorList>
            <person name="Liu Y."/>
        </authorList>
    </citation>
    <scope>NUCLEOTIDE SEQUENCE [LARGE SCALE GENOMIC DNA]</scope>
    <source>
        <strain evidence="2 4">MC042</strain>
    </source>
</reference>
<proteinExistence type="predicted"/>
<sequence length="339" mass="37447">MSMLSMAEQVKAYCARVGEDPLLVQGAGGNASWKEDNLLWVKASGTWLANAEKEDIFISVDLADLRERVSSGDFCLVPKVVGQSTLRPSIETILHGLMPHNVVVHLHAVEVLAYLVKESAFEELSARLGSSLKWLFVNYFKPGADLARAVHEQLEMHPDADVVFLKNHGVVIGGANTRSVEQTLEELILYLQVKAIQATGDSLSPTLELTSLPSGYVRCVDEEINQLAINSRLFSRLKNAWALYPDHIVFLGAEASIVEAASDFVSLQDTSTRPHYIFIAGHGVFANESVAESHQVQLRCYYDVLVRQSEFEELSSLTSSQVAELLGWDAEKYRQSLAV</sequence>
<gene>
    <name evidence="2" type="ORF">GDH07_03225</name>
    <name evidence="3" type="ORF">GDH07_28010</name>
</gene>
<dbReference type="Pfam" id="PF00596">
    <property type="entry name" value="Aldolase_II"/>
    <property type="match status" value="1"/>
</dbReference>
<feature type="domain" description="Class II aldolase/adducin N-terminal" evidence="1">
    <location>
        <begin position="9"/>
        <end position="188"/>
    </location>
</feature>
<accession>A0A7X1U2Y5</accession>
<dbReference type="RefSeq" id="WP_152896665.1">
    <property type="nucleotide sequence ID" value="NZ_WHUV01000001.1"/>
</dbReference>
<dbReference type="SMART" id="SM01007">
    <property type="entry name" value="Aldolase_II"/>
    <property type="match status" value="1"/>
</dbReference>
<dbReference type="AlphaFoldDB" id="A0A7X1U2Y5"/>
<organism evidence="2 4">
    <name type="scientific">Pseudomonas piscis</name>
    <dbReference type="NCBI Taxonomy" id="2614538"/>
    <lineage>
        <taxon>Bacteria</taxon>
        <taxon>Pseudomonadati</taxon>
        <taxon>Pseudomonadota</taxon>
        <taxon>Gammaproteobacteria</taxon>
        <taxon>Pseudomonadales</taxon>
        <taxon>Pseudomonadaceae</taxon>
        <taxon>Pseudomonas</taxon>
    </lineage>
</organism>
<dbReference type="InterPro" id="IPR036409">
    <property type="entry name" value="Aldolase_II/adducin_N_sf"/>
</dbReference>
<evidence type="ECO:0000259" key="1">
    <source>
        <dbReference type="SMART" id="SM01007"/>
    </source>
</evidence>
<evidence type="ECO:0000313" key="4">
    <source>
        <dbReference type="Proteomes" id="UP000486534"/>
    </source>
</evidence>
<evidence type="ECO:0000313" key="3">
    <source>
        <dbReference type="EMBL" id="MQA57175.1"/>
    </source>
</evidence>
<dbReference type="Proteomes" id="UP000486534">
    <property type="component" value="Unassembled WGS sequence"/>
</dbReference>
<dbReference type="SUPFAM" id="SSF53639">
    <property type="entry name" value="AraD/HMP-PK domain-like"/>
    <property type="match status" value="1"/>
</dbReference>
<dbReference type="EMBL" id="WHUV01000006">
    <property type="protein sequence ID" value="MQA57175.1"/>
    <property type="molecule type" value="Genomic_DNA"/>
</dbReference>
<dbReference type="EMBL" id="WHUV01000001">
    <property type="protein sequence ID" value="MQA52333.1"/>
    <property type="molecule type" value="Genomic_DNA"/>
</dbReference>
<dbReference type="Gene3D" id="3.40.225.10">
    <property type="entry name" value="Class II aldolase/adducin N-terminal domain"/>
    <property type="match status" value="1"/>
</dbReference>
<evidence type="ECO:0000313" key="2">
    <source>
        <dbReference type="EMBL" id="MQA52333.1"/>
    </source>
</evidence>
<protein>
    <submittedName>
        <fullName evidence="2">Class II aldolase</fullName>
    </submittedName>
</protein>
<dbReference type="GO" id="GO:0005996">
    <property type="term" value="P:monosaccharide metabolic process"/>
    <property type="evidence" value="ECO:0007669"/>
    <property type="project" value="UniProtKB-ARBA"/>
</dbReference>
<dbReference type="InterPro" id="IPR001303">
    <property type="entry name" value="Aldolase_II/adducin_N"/>
</dbReference>